<dbReference type="GO" id="GO:0005925">
    <property type="term" value="C:focal adhesion"/>
    <property type="evidence" value="ECO:0007669"/>
    <property type="project" value="UniProtKB-SubCell"/>
</dbReference>
<evidence type="ECO:0000256" key="3">
    <source>
        <dbReference type="ARBA" id="ARBA00022999"/>
    </source>
</evidence>
<dbReference type="Gene3D" id="2.30.29.30">
    <property type="entry name" value="Pleckstrin-homology domain (PH domain)/Phosphotyrosine-binding domain (PTB)"/>
    <property type="match status" value="1"/>
</dbReference>
<evidence type="ECO:0000313" key="7">
    <source>
        <dbReference type="EMBL" id="KAK1159086.1"/>
    </source>
</evidence>
<feature type="compositionally biased region" description="Basic and acidic residues" evidence="5">
    <location>
        <begin position="170"/>
        <end position="192"/>
    </location>
</feature>
<sequence length="729" mass="79584">MSQVIPNQVLQVGQTMRLSSKEDVIPLGRSLHQACPNCPSVSPTCCSYSTDRWVSQPMKILSQHGGRSTQNSGHHRISDKHGDSDFLAHRVLSGSYLNAKSHRTQVFSASGQQRAEQGSVVREREREMDKGNPLSPTLDVSIDNLNQLILELDPSFQPIPVRSGTANHSNSRESSSKKSERPTQGSHEDVDASKVLLVSRGTSPFRSSDHSITSTASSGVPVPRSPKDSSCSTSGSLIFSSSPSQRGDSGGPTAQHTSHSSCSSSAPPHSPGSDSWPKHLHTHRQRMSGASLLSTSPGSDTSYILGSAHSLLSEDADSPVRKLFGSSGSFSNLSSPYSYSPDLQKTYFSDQNLEVFNSQSQHPSSIRSFKGQKSVSPPHLRGHPSSCPPSVNGSMVDIPVVLINGSPEQKNSVIPDSQNSHSSGRLGHRPTMKKSCKASSPSVVNGQSADVQPTIKFVMDTSKFWFKPHISRDQADAYLKDQEPGSFIVRDSTSYRGAFGLAMKVDEDQTSQLPPSRSDGTSSDLIRHYLIESSAKGVRLKGALEEPYFGSLSAWVYQHAITKLDLPRKLLMPTTDFAVTEEHREDTSATQENKKPAACNLLYLNSVNTESLTGPLAVQKAVSATFETDPLPVPTIVSFKVSHKGIIVTDIQRKLFFRRHYPANTLSYCGIDPKDRRWQKHCRSARIFGFVAKCQDLSQENVCHLFAEYDSTVLPIELVRGLMKNVDTQ</sequence>
<feature type="region of interest" description="Disordered" evidence="5">
    <location>
        <begin position="157"/>
        <end position="297"/>
    </location>
</feature>
<dbReference type="PANTHER" id="PTHR45734:SF6">
    <property type="entry name" value="TENSIN-4"/>
    <property type="match status" value="1"/>
</dbReference>
<evidence type="ECO:0000313" key="8">
    <source>
        <dbReference type="Proteomes" id="UP001230051"/>
    </source>
</evidence>
<dbReference type="Proteomes" id="UP001230051">
    <property type="component" value="Unassembled WGS sequence"/>
</dbReference>
<feature type="region of interest" description="Disordered" evidence="5">
    <location>
        <begin position="407"/>
        <end position="447"/>
    </location>
</feature>
<proteinExistence type="inferred from homology"/>
<feature type="compositionally biased region" description="Polar residues" evidence="5">
    <location>
        <begin position="437"/>
        <end position="447"/>
    </location>
</feature>
<dbReference type="InterPro" id="IPR051484">
    <property type="entry name" value="Tensin_PTEN_phosphatase"/>
</dbReference>
<dbReference type="InterPro" id="IPR011993">
    <property type="entry name" value="PH-like_dom_sf"/>
</dbReference>
<dbReference type="CDD" id="cd01213">
    <property type="entry name" value="PTB_tensin"/>
    <property type="match status" value="1"/>
</dbReference>
<comment type="similarity">
    <text evidence="2">Belongs to the PTEN phosphatase protein family.</text>
</comment>
<dbReference type="PROSITE" id="PS50001">
    <property type="entry name" value="SH2"/>
    <property type="match status" value="1"/>
</dbReference>
<name>A0AAD8CYJ0_ACIOX</name>
<feature type="domain" description="SH2" evidence="6">
    <location>
        <begin position="465"/>
        <end position="574"/>
    </location>
</feature>
<feature type="compositionally biased region" description="Basic residues" evidence="5">
    <location>
        <begin position="426"/>
        <end position="436"/>
    </location>
</feature>
<evidence type="ECO:0000256" key="2">
    <source>
        <dbReference type="ARBA" id="ARBA00007881"/>
    </source>
</evidence>
<feature type="compositionally biased region" description="Polar residues" evidence="5">
    <location>
        <begin position="104"/>
        <end position="116"/>
    </location>
</feature>
<dbReference type="SMART" id="SM00252">
    <property type="entry name" value="SH2"/>
    <property type="match status" value="1"/>
</dbReference>
<feature type="region of interest" description="Disordered" evidence="5">
    <location>
        <begin position="104"/>
        <end position="138"/>
    </location>
</feature>
<feature type="compositionally biased region" description="Low complexity" evidence="5">
    <location>
        <begin position="256"/>
        <end position="275"/>
    </location>
</feature>
<comment type="subcellular location">
    <subcellularLocation>
        <location evidence="1">Cell junction</location>
        <location evidence="1">Focal adhesion</location>
    </subcellularLocation>
</comment>
<feature type="compositionally biased region" description="Polar residues" evidence="5">
    <location>
        <begin position="407"/>
        <end position="423"/>
    </location>
</feature>
<dbReference type="InterPro" id="IPR006020">
    <property type="entry name" value="PTB/PI_dom"/>
</dbReference>
<feature type="compositionally biased region" description="Polar residues" evidence="5">
    <location>
        <begin position="228"/>
        <end position="255"/>
    </location>
</feature>
<reference evidence="7" key="1">
    <citation type="submission" date="2022-02" db="EMBL/GenBank/DDBJ databases">
        <title>Atlantic sturgeon de novo genome assembly.</title>
        <authorList>
            <person name="Stock M."/>
            <person name="Klopp C."/>
            <person name="Guiguen Y."/>
            <person name="Cabau C."/>
            <person name="Parinello H."/>
            <person name="Santidrian Yebra-Pimentel E."/>
            <person name="Kuhl H."/>
            <person name="Dirks R.P."/>
            <person name="Guessner J."/>
            <person name="Wuertz S."/>
            <person name="Du K."/>
            <person name="Schartl M."/>
        </authorList>
    </citation>
    <scope>NUCLEOTIDE SEQUENCE</scope>
    <source>
        <strain evidence="7">STURGEONOMICS-FGT-2020</strain>
        <tissue evidence="7">Whole blood</tissue>
    </source>
</reference>
<keyword evidence="8" id="KW-1185">Reference proteome</keyword>
<dbReference type="InterPro" id="IPR036860">
    <property type="entry name" value="SH2_dom_sf"/>
</dbReference>
<evidence type="ECO:0000256" key="1">
    <source>
        <dbReference type="ARBA" id="ARBA00004246"/>
    </source>
</evidence>
<comment type="caution">
    <text evidence="7">The sequence shown here is derived from an EMBL/GenBank/DDBJ whole genome shotgun (WGS) entry which is preliminary data.</text>
</comment>
<dbReference type="AlphaFoldDB" id="A0AAD8CYJ0"/>
<dbReference type="SUPFAM" id="SSF55550">
    <property type="entry name" value="SH2 domain"/>
    <property type="match status" value="1"/>
</dbReference>
<dbReference type="InterPro" id="IPR033929">
    <property type="entry name" value="Tensin_PTB"/>
</dbReference>
<dbReference type="Pfam" id="PF00017">
    <property type="entry name" value="SH2"/>
    <property type="match status" value="1"/>
</dbReference>
<dbReference type="SMART" id="SM00462">
    <property type="entry name" value="PTB"/>
    <property type="match status" value="1"/>
</dbReference>
<evidence type="ECO:0000259" key="6">
    <source>
        <dbReference type="PROSITE" id="PS50001"/>
    </source>
</evidence>
<feature type="compositionally biased region" description="Polar residues" evidence="5">
    <location>
        <begin position="358"/>
        <end position="375"/>
    </location>
</feature>
<accession>A0AAD8CYJ0</accession>
<dbReference type="Gene3D" id="3.30.505.10">
    <property type="entry name" value="SH2 domain"/>
    <property type="match status" value="1"/>
</dbReference>
<dbReference type="InterPro" id="IPR000980">
    <property type="entry name" value="SH2"/>
</dbReference>
<organism evidence="7 8">
    <name type="scientific">Acipenser oxyrinchus oxyrinchus</name>
    <dbReference type="NCBI Taxonomy" id="40147"/>
    <lineage>
        <taxon>Eukaryota</taxon>
        <taxon>Metazoa</taxon>
        <taxon>Chordata</taxon>
        <taxon>Craniata</taxon>
        <taxon>Vertebrata</taxon>
        <taxon>Euteleostomi</taxon>
        <taxon>Actinopterygii</taxon>
        <taxon>Chondrostei</taxon>
        <taxon>Acipenseriformes</taxon>
        <taxon>Acipenseridae</taxon>
        <taxon>Acipenser</taxon>
    </lineage>
</organism>
<dbReference type="Pfam" id="PF08416">
    <property type="entry name" value="PTB"/>
    <property type="match status" value="1"/>
</dbReference>
<keyword evidence="3 4" id="KW-0727">SH2 domain</keyword>
<feature type="region of interest" description="Disordered" evidence="5">
    <location>
        <begin position="358"/>
        <end position="392"/>
    </location>
</feature>
<protein>
    <submittedName>
        <fullName evidence="7">Tensin-4-like isoform X1</fullName>
    </submittedName>
</protein>
<dbReference type="SUPFAM" id="SSF50729">
    <property type="entry name" value="PH domain-like"/>
    <property type="match status" value="1"/>
</dbReference>
<dbReference type="InterPro" id="IPR013625">
    <property type="entry name" value="PTB"/>
</dbReference>
<evidence type="ECO:0000256" key="4">
    <source>
        <dbReference type="PROSITE-ProRule" id="PRU00191"/>
    </source>
</evidence>
<feature type="compositionally biased region" description="Basic and acidic residues" evidence="5">
    <location>
        <begin position="121"/>
        <end position="130"/>
    </location>
</feature>
<dbReference type="PANTHER" id="PTHR45734">
    <property type="entry name" value="TENSIN"/>
    <property type="match status" value="1"/>
</dbReference>
<dbReference type="EMBL" id="JAGXEW010000023">
    <property type="protein sequence ID" value="KAK1159086.1"/>
    <property type="molecule type" value="Genomic_DNA"/>
</dbReference>
<gene>
    <name evidence="7" type="primary">TNS4</name>
    <name evidence="7" type="ORF">AOXY_G22981</name>
</gene>
<evidence type="ECO:0000256" key="5">
    <source>
        <dbReference type="SAM" id="MobiDB-lite"/>
    </source>
</evidence>